<dbReference type="Proteomes" id="UP000059680">
    <property type="component" value="Chromosome 12"/>
</dbReference>
<gene>
    <name evidence="2" type="ordered locus">Os12g0609025</name>
    <name evidence="2" type="ORF">OSNPB_120609025</name>
</gene>
<dbReference type="EMBL" id="AP014968">
    <property type="protein sequence ID" value="BAT18017.1"/>
    <property type="molecule type" value="Genomic_DNA"/>
</dbReference>
<dbReference type="Gramene" id="Os12t0609025-00">
    <property type="protein sequence ID" value="Os12t0609025-00"/>
    <property type="gene ID" value="Os12g0609025"/>
</dbReference>
<evidence type="ECO:0000313" key="3">
    <source>
        <dbReference type="Proteomes" id="UP000059680"/>
    </source>
</evidence>
<feature type="non-terminal residue" evidence="2">
    <location>
        <position position="1"/>
    </location>
</feature>
<dbReference type="FunCoup" id="A0A0P0YBZ9">
    <property type="interactions" value="1"/>
</dbReference>
<feature type="region of interest" description="Disordered" evidence="1">
    <location>
        <begin position="16"/>
        <end position="58"/>
    </location>
</feature>
<dbReference type="eggNOG" id="ENOG502R5D0">
    <property type="taxonomic scope" value="Eukaryota"/>
</dbReference>
<proteinExistence type="predicted"/>
<accession>A0A0P0YBZ9</accession>
<keyword evidence="3" id="KW-1185">Reference proteome</keyword>
<reference evidence="2 3" key="2">
    <citation type="journal article" date="2013" name="Plant Cell Physiol.">
        <title>Rice Annotation Project Database (RAP-DB): an integrative and interactive database for rice genomics.</title>
        <authorList>
            <person name="Sakai H."/>
            <person name="Lee S.S."/>
            <person name="Tanaka T."/>
            <person name="Numa H."/>
            <person name="Kim J."/>
            <person name="Kawahara Y."/>
            <person name="Wakimoto H."/>
            <person name="Yang C.C."/>
            <person name="Iwamoto M."/>
            <person name="Abe T."/>
            <person name="Yamada Y."/>
            <person name="Muto A."/>
            <person name="Inokuchi H."/>
            <person name="Ikemura T."/>
            <person name="Matsumoto T."/>
            <person name="Sasaki T."/>
            <person name="Itoh T."/>
        </authorList>
    </citation>
    <scope>NUCLEOTIDE SEQUENCE [LARGE SCALE GENOMIC DNA]</scope>
    <source>
        <strain evidence="3">cv. Nipponbare</strain>
    </source>
</reference>
<dbReference type="OMA" id="WHIGADR"/>
<reference evidence="2 3" key="3">
    <citation type="journal article" date="2013" name="Rice">
        <title>Improvement of the Oryza sativa Nipponbare reference genome using next generation sequence and optical map data.</title>
        <authorList>
            <person name="Kawahara Y."/>
            <person name="de la Bastide M."/>
            <person name="Hamilton J.P."/>
            <person name="Kanamori H."/>
            <person name="McCombie W.R."/>
            <person name="Ouyang S."/>
            <person name="Schwartz D.C."/>
            <person name="Tanaka T."/>
            <person name="Wu J."/>
            <person name="Zhou S."/>
            <person name="Childs K.L."/>
            <person name="Davidson R.M."/>
            <person name="Lin H."/>
            <person name="Quesada-Ocampo L."/>
            <person name="Vaillancourt B."/>
            <person name="Sakai H."/>
            <person name="Lee S.S."/>
            <person name="Kim J."/>
            <person name="Numa H."/>
            <person name="Itoh T."/>
            <person name="Buell C.R."/>
            <person name="Matsumoto T."/>
        </authorList>
    </citation>
    <scope>NUCLEOTIDE SEQUENCE [LARGE SCALE GENOMIC DNA]</scope>
    <source>
        <strain evidence="3">cv. Nipponbare</strain>
    </source>
</reference>
<feature type="compositionally biased region" description="Basic residues" evidence="1">
    <location>
        <begin position="16"/>
        <end position="33"/>
    </location>
</feature>
<name>A0A0P0YBZ9_ORYSJ</name>
<evidence type="ECO:0000256" key="1">
    <source>
        <dbReference type="SAM" id="MobiDB-lite"/>
    </source>
</evidence>
<dbReference type="InParanoid" id="A0A0P0YBZ9"/>
<feature type="compositionally biased region" description="Basic and acidic residues" evidence="1">
    <location>
        <begin position="34"/>
        <end position="46"/>
    </location>
</feature>
<evidence type="ECO:0000313" key="2">
    <source>
        <dbReference type="EMBL" id="BAT18017.1"/>
    </source>
</evidence>
<dbReference type="PaxDb" id="39947-A0A0P0YBZ9"/>
<organism evidence="2 3">
    <name type="scientific">Oryza sativa subsp. japonica</name>
    <name type="common">Rice</name>
    <dbReference type="NCBI Taxonomy" id="39947"/>
    <lineage>
        <taxon>Eukaryota</taxon>
        <taxon>Viridiplantae</taxon>
        <taxon>Streptophyta</taxon>
        <taxon>Embryophyta</taxon>
        <taxon>Tracheophyta</taxon>
        <taxon>Spermatophyta</taxon>
        <taxon>Magnoliopsida</taxon>
        <taxon>Liliopsida</taxon>
        <taxon>Poales</taxon>
        <taxon>Poaceae</taxon>
        <taxon>BOP clade</taxon>
        <taxon>Oryzoideae</taxon>
        <taxon>Oryzeae</taxon>
        <taxon>Oryzinae</taxon>
        <taxon>Oryza</taxon>
        <taxon>Oryza sativa</taxon>
    </lineage>
</organism>
<dbReference type="AlphaFoldDB" id="A0A0P0YBZ9"/>
<protein>
    <submittedName>
        <fullName evidence="2">Os12g0609025 protein</fullName>
    </submittedName>
</protein>
<reference evidence="3" key="1">
    <citation type="journal article" date="2005" name="Nature">
        <title>The map-based sequence of the rice genome.</title>
        <authorList>
            <consortium name="International rice genome sequencing project (IRGSP)"/>
            <person name="Matsumoto T."/>
            <person name="Wu J."/>
            <person name="Kanamori H."/>
            <person name="Katayose Y."/>
            <person name="Fujisawa M."/>
            <person name="Namiki N."/>
            <person name="Mizuno H."/>
            <person name="Yamamoto K."/>
            <person name="Antonio B.A."/>
            <person name="Baba T."/>
            <person name="Sakata K."/>
            <person name="Nagamura Y."/>
            <person name="Aoki H."/>
            <person name="Arikawa K."/>
            <person name="Arita K."/>
            <person name="Bito T."/>
            <person name="Chiden Y."/>
            <person name="Fujitsuka N."/>
            <person name="Fukunaka R."/>
            <person name="Hamada M."/>
            <person name="Harada C."/>
            <person name="Hayashi A."/>
            <person name="Hijishita S."/>
            <person name="Honda M."/>
            <person name="Hosokawa S."/>
            <person name="Ichikawa Y."/>
            <person name="Idonuma A."/>
            <person name="Iijima M."/>
            <person name="Ikeda M."/>
            <person name="Ikeno M."/>
            <person name="Ito K."/>
            <person name="Ito S."/>
            <person name="Ito T."/>
            <person name="Ito Y."/>
            <person name="Ito Y."/>
            <person name="Iwabuchi A."/>
            <person name="Kamiya K."/>
            <person name="Karasawa W."/>
            <person name="Kurita K."/>
            <person name="Katagiri S."/>
            <person name="Kikuta A."/>
            <person name="Kobayashi H."/>
            <person name="Kobayashi N."/>
            <person name="Machita K."/>
            <person name="Maehara T."/>
            <person name="Masukawa M."/>
            <person name="Mizubayashi T."/>
            <person name="Mukai Y."/>
            <person name="Nagasaki H."/>
            <person name="Nagata Y."/>
            <person name="Naito S."/>
            <person name="Nakashima M."/>
            <person name="Nakama Y."/>
            <person name="Nakamichi Y."/>
            <person name="Nakamura M."/>
            <person name="Meguro A."/>
            <person name="Negishi M."/>
            <person name="Ohta I."/>
            <person name="Ohta T."/>
            <person name="Okamoto M."/>
            <person name="Ono N."/>
            <person name="Saji S."/>
            <person name="Sakaguchi M."/>
            <person name="Sakai K."/>
            <person name="Shibata M."/>
            <person name="Shimokawa T."/>
            <person name="Song J."/>
            <person name="Takazaki Y."/>
            <person name="Terasawa K."/>
            <person name="Tsugane M."/>
            <person name="Tsuji K."/>
            <person name="Ueda S."/>
            <person name="Waki K."/>
            <person name="Yamagata H."/>
            <person name="Yamamoto M."/>
            <person name="Yamamoto S."/>
            <person name="Yamane H."/>
            <person name="Yoshiki S."/>
            <person name="Yoshihara R."/>
            <person name="Yukawa K."/>
            <person name="Zhong H."/>
            <person name="Yano M."/>
            <person name="Yuan Q."/>
            <person name="Ouyang S."/>
            <person name="Liu J."/>
            <person name="Jones K.M."/>
            <person name="Gansberger K."/>
            <person name="Moffat K."/>
            <person name="Hill J."/>
            <person name="Bera J."/>
            <person name="Fadrosh D."/>
            <person name="Jin S."/>
            <person name="Johri S."/>
            <person name="Kim M."/>
            <person name="Overton L."/>
            <person name="Reardon M."/>
            <person name="Tsitrin T."/>
            <person name="Vuong H."/>
            <person name="Weaver B."/>
            <person name="Ciecko A."/>
            <person name="Tallon L."/>
            <person name="Jackson J."/>
            <person name="Pai G."/>
            <person name="Aken S.V."/>
            <person name="Utterback T."/>
            <person name="Reidmuller S."/>
            <person name="Feldblyum T."/>
            <person name="Hsiao J."/>
            <person name="Zismann V."/>
            <person name="Iobst S."/>
            <person name="de Vazeille A.R."/>
            <person name="Buell C.R."/>
            <person name="Ying K."/>
            <person name="Li Y."/>
            <person name="Lu T."/>
            <person name="Huang Y."/>
            <person name="Zhao Q."/>
            <person name="Feng Q."/>
            <person name="Zhang L."/>
            <person name="Zhu J."/>
            <person name="Weng Q."/>
            <person name="Mu J."/>
            <person name="Lu Y."/>
            <person name="Fan D."/>
            <person name="Liu Y."/>
            <person name="Guan J."/>
            <person name="Zhang Y."/>
            <person name="Yu S."/>
            <person name="Liu X."/>
            <person name="Zhang Y."/>
            <person name="Hong G."/>
            <person name="Han B."/>
            <person name="Choisne N."/>
            <person name="Demange N."/>
            <person name="Orjeda G."/>
            <person name="Samain S."/>
            <person name="Cattolico L."/>
            <person name="Pelletier E."/>
            <person name="Couloux A."/>
            <person name="Segurens B."/>
            <person name="Wincker P."/>
            <person name="D'Hont A."/>
            <person name="Scarpelli C."/>
            <person name="Weissenbach J."/>
            <person name="Salanoubat M."/>
            <person name="Quetier F."/>
            <person name="Yu Y."/>
            <person name="Kim H.R."/>
            <person name="Rambo T."/>
            <person name="Currie J."/>
            <person name="Collura K."/>
            <person name="Luo M."/>
            <person name="Yang T."/>
            <person name="Ammiraju J.S.S."/>
            <person name="Engler F."/>
            <person name="Soderlund C."/>
            <person name="Wing R.A."/>
            <person name="Palmer L.E."/>
            <person name="de la Bastide M."/>
            <person name="Spiegel L."/>
            <person name="Nascimento L."/>
            <person name="Zutavern T."/>
            <person name="O'Shaughnessy A."/>
            <person name="Dike S."/>
            <person name="Dedhia N."/>
            <person name="Preston R."/>
            <person name="Balija V."/>
            <person name="McCombie W.R."/>
            <person name="Chow T."/>
            <person name="Chen H."/>
            <person name="Chung M."/>
            <person name="Chen C."/>
            <person name="Shaw J."/>
            <person name="Wu H."/>
            <person name="Hsiao K."/>
            <person name="Chao Y."/>
            <person name="Chu M."/>
            <person name="Cheng C."/>
            <person name="Hour A."/>
            <person name="Lee P."/>
            <person name="Lin S."/>
            <person name="Lin Y."/>
            <person name="Liou J."/>
            <person name="Liu S."/>
            <person name="Hsing Y."/>
            <person name="Raghuvanshi S."/>
            <person name="Mohanty A."/>
            <person name="Bharti A.K."/>
            <person name="Gaur A."/>
            <person name="Gupta V."/>
            <person name="Kumar D."/>
            <person name="Ravi V."/>
            <person name="Vij S."/>
            <person name="Kapur A."/>
            <person name="Khurana P."/>
            <person name="Khurana P."/>
            <person name="Khurana J.P."/>
            <person name="Tyagi A.K."/>
            <person name="Gaikwad K."/>
            <person name="Singh A."/>
            <person name="Dalal V."/>
            <person name="Srivastava S."/>
            <person name="Dixit A."/>
            <person name="Pal A.K."/>
            <person name="Ghazi I.A."/>
            <person name="Yadav M."/>
            <person name="Pandit A."/>
            <person name="Bhargava A."/>
            <person name="Sureshbabu K."/>
            <person name="Batra K."/>
            <person name="Sharma T.R."/>
            <person name="Mohapatra T."/>
            <person name="Singh N.K."/>
            <person name="Messing J."/>
            <person name="Nelson A.B."/>
            <person name="Fuks G."/>
            <person name="Kavchok S."/>
            <person name="Keizer G."/>
            <person name="Linton E."/>
            <person name="Llaca V."/>
            <person name="Song R."/>
            <person name="Tanyolac B."/>
            <person name="Young S."/>
            <person name="Ho-Il K."/>
            <person name="Hahn J.H."/>
            <person name="Sangsakoo G."/>
            <person name="Vanavichit A."/>
            <person name="de Mattos Luiz.A.T."/>
            <person name="Zimmer P.D."/>
            <person name="Malone G."/>
            <person name="Dellagostin O."/>
            <person name="de Oliveira A.C."/>
            <person name="Bevan M."/>
            <person name="Bancroft I."/>
            <person name="Minx P."/>
            <person name="Cordum H."/>
            <person name="Wilson R."/>
            <person name="Cheng Z."/>
            <person name="Jin W."/>
            <person name="Jiang J."/>
            <person name="Leong S.A."/>
            <person name="Iwama H."/>
            <person name="Gojobori T."/>
            <person name="Itoh T."/>
            <person name="Niimura Y."/>
            <person name="Fujii Y."/>
            <person name="Habara T."/>
            <person name="Sakai H."/>
            <person name="Sato Y."/>
            <person name="Wilson G."/>
            <person name="Kumar K."/>
            <person name="McCouch S."/>
            <person name="Juretic N."/>
            <person name="Hoen D."/>
            <person name="Wright S."/>
            <person name="Bruskiewich R."/>
            <person name="Bureau T."/>
            <person name="Miyao A."/>
            <person name="Hirochika H."/>
            <person name="Nishikawa T."/>
            <person name="Kadowaki K."/>
            <person name="Sugiura M."/>
            <person name="Burr B."/>
            <person name="Sasaki T."/>
        </authorList>
    </citation>
    <scope>NUCLEOTIDE SEQUENCE [LARGE SCALE GENOMIC DNA]</scope>
    <source>
        <strain evidence="3">cv. Nipponbare</strain>
    </source>
</reference>
<sequence>LLPSCGGVVAGGRRRCGHRRAVRRHRHPHREARQRRLEPQHADGLPDGRPQAAVGVRAPEPDGQHALHLRDVELAVQPRVGGVEDAAPGGAAVRVPDPLRQVDRVLAAVDDHRGPPAAGHLEKDDAEAVHVGLDARPPGEEEALRVDVPHRAGDARRARAPAVVYEPREAEVAEPGAERRVQHDVARLDVAVHDALLRLVVQVHQRGADAEHDLVPGRPWQHVPRTVDVGVEAAIGHELVDEEQLVAAVVAPADERHEVAVAEPADDPHLGDELLPSLTRCLGHPLHGHVAAVQEPAVHRPEAATPQPPVVGEVRRGRGELAVVESPGPGGL</sequence>